<evidence type="ECO:0000256" key="1">
    <source>
        <dbReference type="SAM" id="MobiDB-lite"/>
    </source>
</evidence>
<feature type="region of interest" description="Disordered" evidence="1">
    <location>
        <begin position="373"/>
        <end position="392"/>
    </location>
</feature>
<sequence>MICPTCHAEISDDALFCSSCGTKIEPVDAAASAAVCPQCGAELAPGALFCSHCGASVAPAGVPAAVPMADDAAQAAAALWGDGQGATPTRRALVCPSCGAPVSPTDPYCPACGVRLLGSRAGSPQSAPSAQPAADTTMVDMAREAVAPADPRLRSGSTGPMPRVAVPAPSAASPHDDGEKPRRHVGKTVGIVVGVIAVAALAGGGLWYALDAQRQQDEATQQAEQATQALHSVTIAVAAEGWNTDEGASRLPVRVVGTNSTGEAVDETQYVTTAGTGLMLRQGSYQLSVAGSPIAADGTVYTVPDTVLDITVATDNPGDAVDVTSQGSFTLTPIDALEVTDDQILAAAQLAAADMADGHADADTLRAAAVQRREDAAAAQQEQQEQEQESYDSRHVVADSYEFYMPSYWDGRVTVQVDGDHVSVCSAKYPDLELFNVTVQRGTTQAVGDVGYACLGDVALGDGTYASVWARRWGWLIGYAYMTNSTDPNDYYTMDEAEEIVDLQTGGNVTYESIRDEMVANDGNSDLVFVTDDYLYACIVESLQPLE</sequence>
<organism evidence="5 6">
    <name type="scientific">Collinsella ihumii</name>
    <dbReference type="NCBI Taxonomy" id="1720204"/>
    <lineage>
        <taxon>Bacteria</taxon>
        <taxon>Bacillati</taxon>
        <taxon>Actinomycetota</taxon>
        <taxon>Coriobacteriia</taxon>
        <taxon>Coriobacteriales</taxon>
        <taxon>Coriobacteriaceae</taxon>
        <taxon>Collinsella</taxon>
    </lineage>
</organism>
<reference evidence="5" key="1">
    <citation type="journal article" date="2021" name="PeerJ">
        <title>Extensive microbial diversity within the chicken gut microbiome revealed by metagenomics and culture.</title>
        <authorList>
            <person name="Gilroy R."/>
            <person name="Ravi A."/>
            <person name="Getino M."/>
            <person name="Pursley I."/>
            <person name="Horton D.L."/>
            <person name="Alikhan N.F."/>
            <person name="Baker D."/>
            <person name="Gharbi K."/>
            <person name="Hall N."/>
            <person name="Watson M."/>
            <person name="Adriaenssens E.M."/>
            <person name="Foster-Nyarko E."/>
            <person name="Jarju S."/>
            <person name="Secka A."/>
            <person name="Antonio M."/>
            <person name="Oren A."/>
            <person name="Chaudhuri R.R."/>
            <person name="La Ragione R."/>
            <person name="Hildebrand F."/>
            <person name="Pallen M.J."/>
        </authorList>
    </citation>
    <scope>NUCLEOTIDE SEQUENCE</scope>
    <source>
        <strain evidence="5">ChiGjej2B2-7701</strain>
    </source>
</reference>
<feature type="domain" description="Zinc-ribbon" evidence="4">
    <location>
        <begin position="95"/>
        <end position="113"/>
    </location>
</feature>
<dbReference type="InterPro" id="IPR025874">
    <property type="entry name" value="DZR"/>
</dbReference>
<keyword evidence="2" id="KW-0472">Membrane</keyword>
<dbReference type="Pfam" id="PF12773">
    <property type="entry name" value="DZR"/>
    <property type="match status" value="1"/>
</dbReference>
<evidence type="ECO:0000313" key="6">
    <source>
        <dbReference type="Proteomes" id="UP000746751"/>
    </source>
</evidence>
<feature type="region of interest" description="Disordered" evidence="1">
    <location>
        <begin position="150"/>
        <end position="183"/>
    </location>
</feature>
<keyword evidence="2" id="KW-0812">Transmembrane</keyword>
<accession>A0A921ISQ0</accession>
<dbReference type="EMBL" id="DYVF01000069">
    <property type="protein sequence ID" value="HJG31983.1"/>
    <property type="molecule type" value="Genomic_DNA"/>
</dbReference>
<feature type="domain" description="DZANK-type" evidence="3">
    <location>
        <begin position="3"/>
        <end position="54"/>
    </location>
</feature>
<dbReference type="Proteomes" id="UP000746751">
    <property type="component" value="Unassembled WGS sequence"/>
</dbReference>
<gene>
    <name evidence="5" type="ORF">K8U80_11430</name>
</gene>
<protein>
    <submittedName>
        <fullName evidence="5">Zinc ribbon domain-containing protein</fullName>
    </submittedName>
</protein>
<evidence type="ECO:0000259" key="3">
    <source>
        <dbReference type="Pfam" id="PF12773"/>
    </source>
</evidence>
<feature type="compositionally biased region" description="Low complexity" evidence="1">
    <location>
        <begin position="162"/>
        <end position="173"/>
    </location>
</feature>
<name>A0A921ISQ0_9ACTN</name>
<feature type="transmembrane region" description="Helical" evidence="2">
    <location>
        <begin position="189"/>
        <end position="210"/>
    </location>
</feature>
<evidence type="ECO:0000313" key="5">
    <source>
        <dbReference type="EMBL" id="HJG31983.1"/>
    </source>
</evidence>
<dbReference type="AlphaFoldDB" id="A0A921ISQ0"/>
<evidence type="ECO:0000259" key="4">
    <source>
        <dbReference type="Pfam" id="PF13240"/>
    </source>
</evidence>
<comment type="caution">
    <text evidence="5">The sequence shown here is derived from an EMBL/GenBank/DDBJ whole genome shotgun (WGS) entry which is preliminary data.</text>
</comment>
<dbReference type="Pfam" id="PF13240">
    <property type="entry name" value="Zn_Ribbon_1"/>
    <property type="match status" value="1"/>
</dbReference>
<reference evidence="5" key="2">
    <citation type="submission" date="2021-09" db="EMBL/GenBank/DDBJ databases">
        <authorList>
            <person name="Gilroy R."/>
        </authorList>
    </citation>
    <scope>NUCLEOTIDE SEQUENCE</scope>
    <source>
        <strain evidence="5">ChiGjej2B2-7701</strain>
    </source>
</reference>
<proteinExistence type="predicted"/>
<evidence type="ECO:0000256" key="2">
    <source>
        <dbReference type="SAM" id="Phobius"/>
    </source>
</evidence>
<keyword evidence="2" id="KW-1133">Transmembrane helix</keyword>
<dbReference type="InterPro" id="IPR026870">
    <property type="entry name" value="Zinc_ribbon_dom"/>
</dbReference>